<gene>
    <name evidence="2" type="ORF">EGW08_021548</name>
</gene>
<dbReference type="Proteomes" id="UP000271974">
    <property type="component" value="Unassembled WGS sequence"/>
</dbReference>
<dbReference type="STRING" id="188477.A0A3S0ZMA0"/>
<evidence type="ECO:0000256" key="1">
    <source>
        <dbReference type="SAM" id="MobiDB-lite"/>
    </source>
</evidence>
<sequence length="401" mass="42473">MMAAACKDNETNQQQLLAVPEVAQRLLYLLEVKVKGQGKQIKSSCLSLLYEISLTEAGRVALVERMDLVRLILALFPLMKSSNRYNNTAAVVLNNIALEKQAKIALRNKIDGILPALEDLLSKGTAASIVGVACTTATNLAADVRIRNKMAANSSMWQALTKLVACYSATGQTQTLADVLGLCVNISSGVDTACLASLDVSTTTAAWGVLAKSSVSSAGSGEGSGGKATTHQGDGDQTSSHNSTDDDSSSSPAGEQSGEQERDITVRTLVLLSNILPVNSASVDVMSENHRAEKIVEFTKCQDCLIYKPALKCLSALTRSSHDVRLLVVENKGLSMLLSRLKDEDEAVAGNAALCLSHLTKDNTQLVGKHSDGKQTLAGSVCSRLVKTNIVQKLLTLARDG</sequence>
<proteinExistence type="predicted"/>
<dbReference type="InterPro" id="IPR016024">
    <property type="entry name" value="ARM-type_fold"/>
</dbReference>
<dbReference type="Gene3D" id="1.25.10.10">
    <property type="entry name" value="Leucine-rich Repeat Variant"/>
    <property type="match status" value="2"/>
</dbReference>
<dbReference type="EMBL" id="RQTK01001353">
    <property type="protein sequence ID" value="RUS70690.1"/>
    <property type="molecule type" value="Genomic_DNA"/>
</dbReference>
<dbReference type="GO" id="GO:0070286">
    <property type="term" value="P:axonemal dynein complex assembly"/>
    <property type="evidence" value="ECO:0007669"/>
    <property type="project" value="TreeGrafter"/>
</dbReference>
<dbReference type="GO" id="GO:0007288">
    <property type="term" value="P:sperm axoneme assembly"/>
    <property type="evidence" value="ECO:0007669"/>
    <property type="project" value="TreeGrafter"/>
</dbReference>
<dbReference type="InterPro" id="IPR011989">
    <property type="entry name" value="ARM-like"/>
</dbReference>
<keyword evidence="3" id="KW-1185">Reference proteome</keyword>
<reference evidence="2 3" key="1">
    <citation type="submission" date="2019-01" db="EMBL/GenBank/DDBJ databases">
        <title>A draft genome assembly of the solar-powered sea slug Elysia chlorotica.</title>
        <authorList>
            <person name="Cai H."/>
            <person name="Li Q."/>
            <person name="Fang X."/>
            <person name="Li J."/>
            <person name="Curtis N.E."/>
            <person name="Altenburger A."/>
            <person name="Shibata T."/>
            <person name="Feng M."/>
            <person name="Maeda T."/>
            <person name="Schwartz J.A."/>
            <person name="Shigenobu S."/>
            <person name="Lundholm N."/>
            <person name="Nishiyama T."/>
            <person name="Yang H."/>
            <person name="Hasebe M."/>
            <person name="Li S."/>
            <person name="Pierce S.K."/>
            <person name="Wang J."/>
        </authorList>
    </citation>
    <scope>NUCLEOTIDE SEQUENCE [LARGE SCALE GENOMIC DNA]</scope>
    <source>
        <strain evidence="2">EC2010</strain>
        <tissue evidence="2">Whole organism of an adult</tissue>
    </source>
</reference>
<feature type="region of interest" description="Disordered" evidence="1">
    <location>
        <begin position="215"/>
        <end position="261"/>
    </location>
</feature>
<dbReference type="PANTHER" id="PTHR46540">
    <property type="entry name" value="TETRATRICOPEPTIDE REPEAT PROTEIN 12"/>
    <property type="match status" value="1"/>
</dbReference>
<dbReference type="GO" id="GO:0005813">
    <property type="term" value="C:centrosome"/>
    <property type="evidence" value="ECO:0007669"/>
    <property type="project" value="TreeGrafter"/>
</dbReference>
<dbReference type="PANTHER" id="PTHR46540:SF1">
    <property type="entry name" value="TETRATRICOPEPTIDE REPEAT PROTEIN 12"/>
    <property type="match status" value="1"/>
</dbReference>
<dbReference type="InterPro" id="IPR043195">
    <property type="entry name" value="TTC12"/>
</dbReference>
<dbReference type="AlphaFoldDB" id="A0A3S0ZMA0"/>
<organism evidence="2 3">
    <name type="scientific">Elysia chlorotica</name>
    <name type="common">Eastern emerald elysia</name>
    <name type="synonym">Sea slug</name>
    <dbReference type="NCBI Taxonomy" id="188477"/>
    <lineage>
        <taxon>Eukaryota</taxon>
        <taxon>Metazoa</taxon>
        <taxon>Spiralia</taxon>
        <taxon>Lophotrochozoa</taxon>
        <taxon>Mollusca</taxon>
        <taxon>Gastropoda</taxon>
        <taxon>Heterobranchia</taxon>
        <taxon>Euthyneura</taxon>
        <taxon>Panpulmonata</taxon>
        <taxon>Sacoglossa</taxon>
        <taxon>Placobranchoidea</taxon>
        <taxon>Plakobranchidae</taxon>
        <taxon>Elysia</taxon>
    </lineage>
</organism>
<dbReference type="SUPFAM" id="SSF48371">
    <property type="entry name" value="ARM repeat"/>
    <property type="match status" value="1"/>
</dbReference>
<evidence type="ECO:0008006" key="4">
    <source>
        <dbReference type="Google" id="ProtNLM"/>
    </source>
</evidence>
<evidence type="ECO:0000313" key="2">
    <source>
        <dbReference type="EMBL" id="RUS70690.1"/>
    </source>
</evidence>
<evidence type="ECO:0000313" key="3">
    <source>
        <dbReference type="Proteomes" id="UP000271974"/>
    </source>
</evidence>
<comment type="caution">
    <text evidence="2">The sequence shown here is derived from an EMBL/GenBank/DDBJ whole genome shotgun (WGS) entry which is preliminary data.</text>
</comment>
<dbReference type="GO" id="GO:0005737">
    <property type="term" value="C:cytoplasm"/>
    <property type="evidence" value="ECO:0007669"/>
    <property type="project" value="TreeGrafter"/>
</dbReference>
<accession>A0A3S0ZMA0</accession>
<protein>
    <recommendedName>
        <fullName evidence="4">Armadillo repeat-containing domain-containing protein</fullName>
    </recommendedName>
</protein>
<name>A0A3S0ZMA0_ELYCH</name>
<dbReference type="OrthoDB" id="629492at2759"/>
<feature type="non-terminal residue" evidence="2">
    <location>
        <position position="401"/>
    </location>
</feature>